<comment type="caution">
    <text evidence="2">The sequence shown here is derived from an EMBL/GenBank/DDBJ whole genome shotgun (WGS) entry which is preliminary data.</text>
</comment>
<dbReference type="Proteomes" id="UP000824469">
    <property type="component" value="Unassembled WGS sequence"/>
</dbReference>
<feature type="region of interest" description="Disordered" evidence="1">
    <location>
        <begin position="31"/>
        <end position="74"/>
    </location>
</feature>
<evidence type="ECO:0000313" key="3">
    <source>
        <dbReference type="Proteomes" id="UP000824469"/>
    </source>
</evidence>
<sequence>VADPGAMRAARWTDMSVLRAPHQPVVSLTIDDTEGQIAASPSHSSDNPIDIDSESEEFKGGRWRRRPRLRSMSQ</sequence>
<dbReference type="EMBL" id="JAHRHJ020000001">
    <property type="protein sequence ID" value="KAH9330339.1"/>
    <property type="molecule type" value="Genomic_DNA"/>
</dbReference>
<dbReference type="AlphaFoldDB" id="A0AA38GVA9"/>
<gene>
    <name evidence="2" type="ORF">KI387_002447</name>
</gene>
<proteinExistence type="predicted"/>
<feature type="non-terminal residue" evidence="2">
    <location>
        <position position="1"/>
    </location>
</feature>
<accession>A0AA38GVA9</accession>
<feature type="non-terminal residue" evidence="2">
    <location>
        <position position="74"/>
    </location>
</feature>
<protein>
    <submittedName>
        <fullName evidence="2">Uncharacterized protein</fullName>
    </submittedName>
</protein>
<feature type="compositionally biased region" description="Basic residues" evidence="1">
    <location>
        <begin position="61"/>
        <end position="74"/>
    </location>
</feature>
<name>A0AA38GVA9_TAXCH</name>
<organism evidence="2 3">
    <name type="scientific">Taxus chinensis</name>
    <name type="common">Chinese yew</name>
    <name type="synonym">Taxus wallichiana var. chinensis</name>
    <dbReference type="NCBI Taxonomy" id="29808"/>
    <lineage>
        <taxon>Eukaryota</taxon>
        <taxon>Viridiplantae</taxon>
        <taxon>Streptophyta</taxon>
        <taxon>Embryophyta</taxon>
        <taxon>Tracheophyta</taxon>
        <taxon>Spermatophyta</taxon>
        <taxon>Pinopsida</taxon>
        <taxon>Pinidae</taxon>
        <taxon>Conifers II</taxon>
        <taxon>Cupressales</taxon>
        <taxon>Taxaceae</taxon>
        <taxon>Taxus</taxon>
    </lineage>
</organism>
<keyword evidence="3" id="KW-1185">Reference proteome</keyword>
<evidence type="ECO:0000256" key="1">
    <source>
        <dbReference type="SAM" id="MobiDB-lite"/>
    </source>
</evidence>
<evidence type="ECO:0000313" key="2">
    <source>
        <dbReference type="EMBL" id="KAH9330339.1"/>
    </source>
</evidence>
<reference evidence="2 3" key="1">
    <citation type="journal article" date="2021" name="Nat. Plants">
        <title>The Taxus genome provides insights into paclitaxel biosynthesis.</title>
        <authorList>
            <person name="Xiong X."/>
            <person name="Gou J."/>
            <person name="Liao Q."/>
            <person name="Li Y."/>
            <person name="Zhou Q."/>
            <person name="Bi G."/>
            <person name="Li C."/>
            <person name="Du R."/>
            <person name="Wang X."/>
            <person name="Sun T."/>
            <person name="Guo L."/>
            <person name="Liang H."/>
            <person name="Lu P."/>
            <person name="Wu Y."/>
            <person name="Zhang Z."/>
            <person name="Ro D.K."/>
            <person name="Shang Y."/>
            <person name="Huang S."/>
            <person name="Yan J."/>
        </authorList>
    </citation>
    <scope>NUCLEOTIDE SEQUENCE [LARGE SCALE GENOMIC DNA]</scope>
    <source>
        <strain evidence="2">Ta-2019</strain>
    </source>
</reference>